<sequence length="238" mass="27670">MENSHYLYQSESQKIKKVVISESESISPYCESPISPNKSSSDLMLLNDLKYMIELIQTTLSRSSVIFQPPHLRSNDIRATLNSLKYLTETLCDEFLVLIKRPLKESSEVTSPTIASIPKNDELLFYTEKLRIFPNSQDLIQKIAKSPHEVLLSQQDCEDLTKILLTSIRNFKEISYKDKYKEMAEKAIIYGKLLSDLRKQVRLKEEHIEILEENIRKNCNNIANIVDYAKHRQNLINF</sequence>
<evidence type="ECO:0000313" key="1">
    <source>
        <dbReference type="EMBL" id="CAG9311086.1"/>
    </source>
</evidence>
<keyword evidence="2" id="KW-1185">Reference proteome</keyword>
<evidence type="ECO:0000313" key="2">
    <source>
        <dbReference type="Proteomes" id="UP001162131"/>
    </source>
</evidence>
<comment type="caution">
    <text evidence="1">The sequence shown here is derived from an EMBL/GenBank/DDBJ whole genome shotgun (WGS) entry which is preliminary data.</text>
</comment>
<proteinExistence type="predicted"/>
<gene>
    <name evidence="1" type="ORF">BSTOLATCC_MIC2788</name>
</gene>
<organism evidence="1 2">
    <name type="scientific">Blepharisma stoltei</name>
    <dbReference type="NCBI Taxonomy" id="1481888"/>
    <lineage>
        <taxon>Eukaryota</taxon>
        <taxon>Sar</taxon>
        <taxon>Alveolata</taxon>
        <taxon>Ciliophora</taxon>
        <taxon>Postciliodesmatophora</taxon>
        <taxon>Heterotrichea</taxon>
        <taxon>Heterotrichida</taxon>
        <taxon>Blepharismidae</taxon>
        <taxon>Blepharisma</taxon>
    </lineage>
</organism>
<dbReference type="Proteomes" id="UP001162131">
    <property type="component" value="Unassembled WGS sequence"/>
</dbReference>
<accession>A0AAU9I9D4</accession>
<protein>
    <submittedName>
        <fullName evidence="1">Uncharacterized protein</fullName>
    </submittedName>
</protein>
<dbReference type="EMBL" id="CAJZBQ010000003">
    <property type="protein sequence ID" value="CAG9311086.1"/>
    <property type="molecule type" value="Genomic_DNA"/>
</dbReference>
<reference evidence="1" key="1">
    <citation type="submission" date="2021-09" db="EMBL/GenBank/DDBJ databases">
        <authorList>
            <consortium name="AG Swart"/>
            <person name="Singh M."/>
            <person name="Singh A."/>
            <person name="Seah K."/>
            <person name="Emmerich C."/>
        </authorList>
    </citation>
    <scope>NUCLEOTIDE SEQUENCE</scope>
    <source>
        <strain evidence="1">ATCC30299</strain>
    </source>
</reference>
<dbReference type="AlphaFoldDB" id="A0AAU9I9D4"/>
<name>A0AAU9I9D4_9CILI</name>